<dbReference type="InterPro" id="IPR036271">
    <property type="entry name" value="Tet_transcr_reg_TetR-rel_C_sf"/>
</dbReference>
<dbReference type="GO" id="GO:0000976">
    <property type="term" value="F:transcription cis-regulatory region binding"/>
    <property type="evidence" value="ECO:0007669"/>
    <property type="project" value="TreeGrafter"/>
</dbReference>
<dbReference type="PANTHER" id="PTHR30055:SF229">
    <property type="entry name" value="HTH-TYPE TRANSCRIPTIONAL REPRESSOR RV1474C"/>
    <property type="match status" value="1"/>
</dbReference>
<keyword evidence="3 5" id="KW-0238">DNA-binding</keyword>
<dbReference type="EMBL" id="QFQD01000118">
    <property type="protein sequence ID" value="PZQ78811.1"/>
    <property type="molecule type" value="Genomic_DNA"/>
</dbReference>
<dbReference type="PRINTS" id="PR00455">
    <property type="entry name" value="HTHTETR"/>
</dbReference>
<evidence type="ECO:0000256" key="1">
    <source>
        <dbReference type="ARBA" id="ARBA00022491"/>
    </source>
</evidence>
<evidence type="ECO:0000313" key="7">
    <source>
        <dbReference type="EMBL" id="PZQ78811.1"/>
    </source>
</evidence>
<dbReference type="PROSITE" id="PS50977">
    <property type="entry name" value="HTH_TETR_2"/>
    <property type="match status" value="1"/>
</dbReference>
<evidence type="ECO:0000313" key="8">
    <source>
        <dbReference type="Proteomes" id="UP000248887"/>
    </source>
</evidence>
<dbReference type="InterPro" id="IPR009057">
    <property type="entry name" value="Homeodomain-like_sf"/>
</dbReference>
<dbReference type="InterPro" id="IPR050109">
    <property type="entry name" value="HTH-type_TetR-like_transc_reg"/>
</dbReference>
<comment type="caution">
    <text evidence="7">The sequence shown here is derived from an EMBL/GenBank/DDBJ whole genome shotgun (WGS) entry which is preliminary data.</text>
</comment>
<dbReference type="PROSITE" id="PS01081">
    <property type="entry name" value="HTH_TETR_1"/>
    <property type="match status" value="1"/>
</dbReference>
<dbReference type="PANTHER" id="PTHR30055">
    <property type="entry name" value="HTH-TYPE TRANSCRIPTIONAL REGULATOR RUTR"/>
    <property type="match status" value="1"/>
</dbReference>
<dbReference type="SUPFAM" id="SSF48498">
    <property type="entry name" value="Tetracyclin repressor-like, C-terminal domain"/>
    <property type="match status" value="1"/>
</dbReference>
<dbReference type="SUPFAM" id="SSF46689">
    <property type="entry name" value="Homeodomain-like"/>
    <property type="match status" value="1"/>
</dbReference>
<dbReference type="GO" id="GO:0003700">
    <property type="term" value="F:DNA-binding transcription factor activity"/>
    <property type="evidence" value="ECO:0007669"/>
    <property type="project" value="TreeGrafter"/>
</dbReference>
<name>A0A2W5QJP9_ANCNO</name>
<dbReference type="InterPro" id="IPR039538">
    <property type="entry name" value="BetI_C"/>
</dbReference>
<evidence type="ECO:0000259" key="6">
    <source>
        <dbReference type="PROSITE" id="PS50977"/>
    </source>
</evidence>
<feature type="domain" description="HTH tetR-type" evidence="6">
    <location>
        <begin position="10"/>
        <end position="70"/>
    </location>
</feature>
<dbReference type="AlphaFoldDB" id="A0A2W5QJP9"/>
<keyword evidence="1" id="KW-0678">Repressor</keyword>
<dbReference type="Gene3D" id="1.10.357.10">
    <property type="entry name" value="Tetracycline Repressor, domain 2"/>
    <property type="match status" value="1"/>
</dbReference>
<dbReference type="Proteomes" id="UP000248887">
    <property type="component" value="Unassembled WGS sequence"/>
</dbReference>
<dbReference type="Pfam" id="PF00440">
    <property type="entry name" value="TetR_N"/>
    <property type="match status" value="1"/>
</dbReference>
<keyword evidence="2" id="KW-0805">Transcription regulation</keyword>
<sequence>MPKISDEKRVARRLQILEAAWTCFDAQGLHATTMSDIIRVSGLSAGAVYSYFPSKDELILSAVSTSLSGLSGRVEPIFSANPPPPPDLFIRQVCETIALFTVREGYDLRRLALLGWSEAQRNEKLRATMRGFYLAFRERLADLAARWQRDGMLGNDASTPDVAKTMLAIILGYVVQFGILGDVAPPDLARGLRDLAGQGQTDAA</sequence>
<evidence type="ECO:0000256" key="4">
    <source>
        <dbReference type="ARBA" id="ARBA00023163"/>
    </source>
</evidence>
<reference evidence="7 8" key="1">
    <citation type="submission" date="2017-08" db="EMBL/GenBank/DDBJ databases">
        <title>Infants hospitalized years apart are colonized by the same room-sourced microbial strains.</title>
        <authorList>
            <person name="Brooks B."/>
            <person name="Olm M.R."/>
            <person name="Firek B.A."/>
            <person name="Baker R."/>
            <person name="Thomas B.C."/>
            <person name="Morowitz M.J."/>
            <person name="Banfield J.F."/>
        </authorList>
    </citation>
    <scope>NUCLEOTIDE SEQUENCE [LARGE SCALE GENOMIC DNA]</scope>
    <source>
        <strain evidence="7">S2_005_001_R2_27</strain>
    </source>
</reference>
<keyword evidence="4" id="KW-0804">Transcription</keyword>
<organism evidence="7 8">
    <name type="scientific">Ancylobacter novellus</name>
    <name type="common">Thiobacillus novellus</name>
    <dbReference type="NCBI Taxonomy" id="921"/>
    <lineage>
        <taxon>Bacteria</taxon>
        <taxon>Pseudomonadati</taxon>
        <taxon>Pseudomonadota</taxon>
        <taxon>Alphaproteobacteria</taxon>
        <taxon>Hyphomicrobiales</taxon>
        <taxon>Xanthobacteraceae</taxon>
        <taxon>Ancylobacter</taxon>
    </lineage>
</organism>
<evidence type="ECO:0000256" key="3">
    <source>
        <dbReference type="ARBA" id="ARBA00023125"/>
    </source>
</evidence>
<protein>
    <submittedName>
        <fullName evidence="7">TetR/AcrR family transcriptional regulator</fullName>
    </submittedName>
</protein>
<feature type="DNA-binding region" description="H-T-H motif" evidence="5">
    <location>
        <begin position="33"/>
        <end position="52"/>
    </location>
</feature>
<gene>
    <name evidence="7" type="ORF">DI549_21770</name>
</gene>
<evidence type="ECO:0000256" key="5">
    <source>
        <dbReference type="PROSITE-ProRule" id="PRU00335"/>
    </source>
</evidence>
<dbReference type="InterPro" id="IPR001647">
    <property type="entry name" value="HTH_TetR"/>
</dbReference>
<accession>A0A2W5QJP9</accession>
<dbReference type="Pfam" id="PF13977">
    <property type="entry name" value="TetR_C_6"/>
    <property type="match status" value="1"/>
</dbReference>
<dbReference type="InterPro" id="IPR023772">
    <property type="entry name" value="DNA-bd_HTH_TetR-type_CS"/>
</dbReference>
<proteinExistence type="predicted"/>
<evidence type="ECO:0000256" key="2">
    <source>
        <dbReference type="ARBA" id="ARBA00023015"/>
    </source>
</evidence>